<evidence type="ECO:0000259" key="4">
    <source>
        <dbReference type="PROSITE" id="PS51077"/>
    </source>
</evidence>
<keyword evidence="2" id="KW-0238">DNA-binding</keyword>
<evidence type="ECO:0000313" key="7">
    <source>
        <dbReference type="Proteomes" id="UP000626026"/>
    </source>
</evidence>
<dbReference type="PANTHER" id="PTHR30136:SF39">
    <property type="entry name" value="TRANSCRIPTIONAL REGULATORY PROTEIN"/>
    <property type="match status" value="1"/>
</dbReference>
<dbReference type="Pfam" id="PF09339">
    <property type="entry name" value="HTH_IclR"/>
    <property type="match status" value="1"/>
</dbReference>
<comment type="caution">
    <text evidence="6">The sequence shown here is derived from an EMBL/GenBank/DDBJ whole genome shotgun (WGS) entry which is preliminary data.</text>
</comment>
<keyword evidence="3" id="KW-0804">Transcription</keyword>
<dbReference type="SUPFAM" id="SSF55781">
    <property type="entry name" value="GAF domain-like"/>
    <property type="match status" value="1"/>
</dbReference>
<evidence type="ECO:0000256" key="2">
    <source>
        <dbReference type="ARBA" id="ARBA00023125"/>
    </source>
</evidence>
<dbReference type="InterPro" id="IPR029016">
    <property type="entry name" value="GAF-like_dom_sf"/>
</dbReference>
<evidence type="ECO:0000313" key="6">
    <source>
        <dbReference type="EMBL" id="MBC9205281.1"/>
    </source>
</evidence>
<dbReference type="InterPro" id="IPR005471">
    <property type="entry name" value="Tscrpt_reg_IclR_N"/>
</dbReference>
<keyword evidence="7" id="KW-1185">Reference proteome</keyword>
<dbReference type="Proteomes" id="UP000626026">
    <property type="component" value="Unassembled WGS sequence"/>
</dbReference>
<dbReference type="InterPro" id="IPR036390">
    <property type="entry name" value="WH_DNA-bd_sf"/>
</dbReference>
<proteinExistence type="predicted"/>
<organism evidence="6 7">
    <name type="scientific">Teichococcus aerophilus</name>
    <dbReference type="NCBI Taxonomy" id="1224513"/>
    <lineage>
        <taxon>Bacteria</taxon>
        <taxon>Pseudomonadati</taxon>
        <taxon>Pseudomonadota</taxon>
        <taxon>Alphaproteobacteria</taxon>
        <taxon>Acetobacterales</taxon>
        <taxon>Roseomonadaceae</taxon>
        <taxon>Roseomonas</taxon>
    </lineage>
</organism>
<evidence type="ECO:0000256" key="1">
    <source>
        <dbReference type="ARBA" id="ARBA00023015"/>
    </source>
</evidence>
<name>A0ABR7RFD7_9PROT</name>
<dbReference type="SMART" id="SM00346">
    <property type="entry name" value="HTH_ICLR"/>
    <property type="match status" value="1"/>
</dbReference>
<dbReference type="PANTHER" id="PTHR30136">
    <property type="entry name" value="HELIX-TURN-HELIX TRANSCRIPTIONAL REGULATOR, ICLR FAMILY"/>
    <property type="match status" value="1"/>
</dbReference>
<dbReference type="PROSITE" id="PS51078">
    <property type="entry name" value="ICLR_ED"/>
    <property type="match status" value="1"/>
</dbReference>
<feature type="domain" description="IclR-ED" evidence="5">
    <location>
        <begin position="79"/>
        <end position="233"/>
    </location>
</feature>
<dbReference type="EMBL" id="JACTVA010000001">
    <property type="protein sequence ID" value="MBC9205281.1"/>
    <property type="molecule type" value="Genomic_DNA"/>
</dbReference>
<dbReference type="RefSeq" id="WP_187782460.1">
    <property type="nucleotide sequence ID" value="NZ_JACTVA010000001.1"/>
</dbReference>
<dbReference type="SUPFAM" id="SSF46785">
    <property type="entry name" value="Winged helix' DNA-binding domain"/>
    <property type="match status" value="1"/>
</dbReference>
<evidence type="ECO:0000256" key="3">
    <source>
        <dbReference type="ARBA" id="ARBA00023163"/>
    </source>
</evidence>
<feature type="domain" description="HTH iclR-type" evidence="4">
    <location>
        <begin position="18"/>
        <end position="78"/>
    </location>
</feature>
<dbReference type="PROSITE" id="PS51077">
    <property type="entry name" value="HTH_ICLR"/>
    <property type="match status" value="1"/>
</dbReference>
<dbReference type="InterPro" id="IPR036388">
    <property type="entry name" value="WH-like_DNA-bd_sf"/>
</dbReference>
<protein>
    <submittedName>
        <fullName evidence="6">IclR family transcriptional regulator</fullName>
    </submittedName>
</protein>
<reference evidence="6 7" key="1">
    <citation type="journal article" date="2013" name="Int. J. Syst. Evol. Microbiol.">
        <title>Roseomonas aerophila sp. nov., isolated from air.</title>
        <authorList>
            <person name="Kim S.J."/>
            <person name="Weon H.Y."/>
            <person name="Ahn J.H."/>
            <person name="Hong S.B."/>
            <person name="Seok S.J."/>
            <person name="Whang K.S."/>
            <person name="Kwon S.W."/>
        </authorList>
    </citation>
    <scope>NUCLEOTIDE SEQUENCE [LARGE SCALE GENOMIC DNA]</scope>
    <source>
        <strain evidence="6 7">NBRC 108923</strain>
    </source>
</reference>
<dbReference type="InterPro" id="IPR014757">
    <property type="entry name" value="Tscrpt_reg_IclR_C"/>
</dbReference>
<gene>
    <name evidence="6" type="ORF">IBL26_00420</name>
</gene>
<dbReference type="Gene3D" id="3.30.450.40">
    <property type="match status" value="2"/>
</dbReference>
<dbReference type="Pfam" id="PF01614">
    <property type="entry name" value="IclR_C"/>
    <property type="match status" value="1"/>
</dbReference>
<evidence type="ECO:0000259" key="5">
    <source>
        <dbReference type="PROSITE" id="PS51078"/>
    </source>
</evidence>
<accession>A0ABR7RFD7</accession>
<sequence length="239" mass="25441">MPRYQSRQLPQPAADGGVAAVDRALMLLKAFGAGDSVLGLAELAARTGLVKSTALRLLASLVHAGFLRKQGQGYALGNEVSRLHAVHAASFNLGEAVMPVLRRLSAETRESAALHVRQGEQRLCLYRVDSPQPLRDHGRVGDLFPLDRGSGGRVLMAFSGAEGEIYDRIRRDKSVMISADRVPDLAGASAPVFDAAGQLVGALTLIMPTTRSHPSHQAAVRTAALDLTQRLGGLPHLFS</sequence>
<dbReference type="Gene3D" id="1.10.10.10">
    <property type="entry name" value="Winged helix-like DNA-binding domain superfamily/Winged helix DNA-binding domain"/>
    <property type="match status" value="1"/>
</dbReference>
<dbReference type="InterPro" id="IPR050707">
    <property type="entry name" value="HTH_MetabolicPath_Reg"/>
</dbReference>
<keyword evidence="1" id="KW-0805">Transcription regulation</keyword>